<gene>
    <name evidence="1" type="ORF">Cgig2_029154</name>
</gene>
<dbReference type="GO" id="GO:0004722">
    <property type="term" value="F:protein serine/threonine phosphatase activity"/>
    <property type="evidence" value="ECO:0007669"/>
    <property type="project" value="InterPro"/>
</dbReference>
<name>A0A9Q1QLY3_9CARY</name>
<evidence type="ECO:0008006" key="3">
    <source>
        <dbReference type="Google" id="ProtNLM"/>
    </source>
</evidence>
<protein>
    <recommendedName>
        <fullName evidence="3">PPM-type phosphatase domain-containing protein</fullName>
    </recommendedName>
</protein>
<comment type="caution">
    <text evidence="1">The sequence shown here is derived from an EMBL/GenBank/DDBJ whole genome shotgun (WGS) entry which is preliminary data.</text>
</comment>
<sequence>MVQFFSLLEVLAKSVSSKGRNVKNDMGRETAESLTREARKNHHILRCPGTTTAQCRSTASAFSKKGEKGVNQDCLTVWEEFGCQQDMTLCGIFDGHGPWGHFVAKWVSKFLPSLLLHTWQEILAVHSLDLDLDVKFSELPIDAQHFHIWKQTCLRTCATLDQELEQHPRVDSFDSGTTALAIMRQVWDVISNEEAVQIVSTAPVREESAKRLVKHAARAWKRKRRGIAMDDISAICMYFHNSPPSCHSCSV</sequence>
<reference evidence="1" key="1">
    <citation type="submission" date="2022-04" db="EMBL/GenBank/DDBJ databases">
        <title>Carnegiea gigantea Genome sequencing and assembly v2.</title>
        <authorList>
            <person name="Copetti D."/>
            <person name="Sanderson M.J."/>
            <person name="Burquez A."/>
            <person name="Wojciechowski M.F."/>
        </authorList>
    </citation>
    <scope>NUCLEOTIDE SEQUENCE</scope>
    <source>
        <strain evidence="1">SGP5-SGP5p</strain>
        <tissue evidence="1">Aerial part</tissue>
    </source>
</reference>
<evidence type="ECO:0000313" key="2">
    <source>
        <dbReference type="Proteomes" id="UP001153076"/>
    </source>
</evidence>
<dbReference type="PANTHER" id="PTHR47992">
    <property type="entry name" value="PROTEIN PHOSPHATASE"/>
    <property type="match status" value="1"/>
</dbReference>
<proteinExistence type="predicted"/>
<dbReference type="Gene3D" id="3.60.40.10">
    <property type="entry name" value="PPM-type phosphatase domain"/>
    <property type="match status" value="2"/>
</dbReference>
<keyword evidence="2" id="KW-1185">Reference proteome</keyword>
<dbReference type="InterPro" id="IPR015655">
    <property type="entry name" value="PP2C"/>
</dbReference>
<dbReference type="AlphaFoldDB" id="A0A9Q1QLY3"/>
<organism evidence="1 2">
    <name type="scientific">Carnegiea gigantea</name>
    <dbReference type="NCBI Taxonomy" id="171969"/>
    <lineage>
        <taxon>Eukaryota</taxon>
        <taxon>Viridiplantae</taxon>
        <taxon>Streptophyta</taxon>
        <taxon>Embryophyta</taxon>
        <taxon>Tracheophyta</taxon>
        <taxon>Spermatophyta</taxon>
        <taxon>Magnoliopsida</taxon>
        <taxon>eudicotyledons</taxon>
        <taxon>Gunneridae</taxon>
        <taxon>Pentapetalae</taxon>
        <taxon>Caryophyllales</taxon>
        <taxon>Cactineae</taxon>
        <taxon>Cactaceae</taxon>
        <taxon>Cactoideae</taxon>
        <taxon>Echinocereeae</taxon>
        <taxon>Carnegiea</taxon>
    </lineage>
</organism>
<dbReference type="OrthoDB" id="10264738at2759"/>
<evidence type="ECO:0000313" key="1">
    <source>
        <dbReference type="EMBL" id="KAJ8444960.1"/>
    </source>
</evidence>
<dbReference type="Proteomes" id="UP001153076">
    <property type="component" value="Unassembled WGS sequence"/>
</dbReference>
<accession>A0A9Q1QLY3</accession>
<dbReference type="SUPFAM" id="SSF81606">
    <property type="entry name" value="PP2C-like"/>
    <property type="match status" value="2"/>
</dbReference>
<dbReference type="EMBL" id="JAKOGI010000082">
    <property type="protein sequence ID" value="KAJ8444960.1"/>
    <property type="molecule type" value="Genomic_DNA"/>
</dbReference>
<dbReference type="InterPro" id="IPR036457">
    <property type="entry name" value="PPM-type-like_dom_sf"/>
</dbReference>